<evidence type="ECO:0000256" key="2">
    <source>
        <dbReference type="ARBA" id="ARBA00023002"/>
    </source>
</evidence>
<dbReference type="GO" id="GO:0003955">
    <property type="term" value="F:NAD(P)H dehydrogenase (quinone) activity"/>
    <property type="evidence" value="ECO:0007669"/>
    <property type="project" value="TreeGrafter"/>
</dbReference>
<evidence type="ECO:0000256" key="1">
    <source>
        <dbReference type="ARBA" id="ARBA00006252"/>
    </source>
</evidence>
<comment type="similarity">
    <text evidence="1">Belongs to the NAD(P)H dehydrogenase (quinone) family.</text>
</comment>
<dbReference type="Proteomes" id="UP001142462">
    <property type="component" value="Unassembled WGS sequence"/>
</dbReference>
<organism evidence="4 5">
    <name type="scientific">Microbacterium barkeri</name>
    <dbReference type="NCBI Taxonomy" id="33917"/>
    <lineage>
        <taxon>Bacteria</taxon>
        <taxon>Bacillati</taxon>
        <taxon>Actinomycetota</taxon>
        <taxon>Actinomycetes</taxon>
        <taxon>Micrococcales</taxon>
        <taxon>Microbacteriaceae</taxon>
        <taxon>Microbacterium</taxon>
    </lineage>
</organism>
<dbReference type="Pfam" id="PF02525">
    <property type="entry name" value="Flavodoxin_2"/>
    <property type="match status" value="1"/>
</dbReference>
<dbReference type="InterPro" id="IPR003680">
    <property type="entry name" value="Flavodoxin_fold"/>
</dbReference>
<dbReference type="AlphaFoldDB" id="A0A9W6LVT5"/>
<dbReference type="PANTHER" id="PTHR10204:SF34">
    <property type="entry name" value="NAD(P)H DEHYDROGENASE [QUINONE] 1 ISOFORM 1"/>
    <property type="match status" value="1"/>
</dbReference>
<dbReference type="PANTHER" id="PTHR10204">
    <property type="entry name" value="NAD P H OXIDOREDUCTASE-RELATED"/>
    <property type="match status" value="1"/>
</dbReference>
<dbReference type="InterPro" id="IPR051545">
    <property type="entry name" value="NAD(P)H_dehydrogenase_qn"/>
</dbReference>
<accession>A0A9W6LVT5</accession>
<sequence length="203" mass="22460">MPALVIDGHPSPDSLVSALASRYAEAYGDARVLAVRDLDFDPVLRAGYRGEQPLEPDLEDALEAIFAADHVVVATPVWWASTPALLKGFLDRVLLPRVAYRYRANGFPEGLLRGRTGRVIMTSDSPRWFLHGTGDPAMRQLRGQTLRFCGIRRVRASRFTDVRHADTARTSGWLERVAEDARRDAARVSREAPSALIARPVSA</sequence>
<comment type="caution">
    <text evidence="4">The sequence shown here is derived from an EMBL/GenBank/DDBJ whole genome shotgun (WGS) entry which is preliminary data.</text>
</comment>
<feature type="domain" description="Flavodoxin-like fold" evidence="3">
    <location>
        <begin position="1"/>
        <end position="168"/>
    </location>
</feature>
<dbReference type="RefSeq" id="WP_271172208.1">
    <property type="nucleotide sequence ID" value="NZ_BSEJ01000002.1"/>
</dbReference>
<dbReference type="Gene3D" id="3.40.50.360">
    <property type="match status" value="1"/>
</dbReference>
<gene>
    <name evidence="4" type="ORF">GCM10017576_06040</name>
</gene>
<name>A0A9W6LVT5_9MICO</name>
<evidence type="ECO:0000313" key="4">
    <source>
        <dbReference type="EMBL" id="GLJ60475.1"/>
    </source>
</evidence>
<reference evidence="4" key="1">
    <citation type="journal article" date="2014" name="Int. J. Syst. Evol. Microbiol.">
        <title>Complete genome sequence of Corynebacterium casei LMG S-19264T (=DSM 44701T), isolated from a smear-ripened cheese.</title>
        <authorList>
            <consortium name="US DOE Joint Genome Institute (JGI-PGF)"/>
            <person name="Walter F."/>
            <person name="Albersmeier A."/>
            <person name="Kalinowski J."/>
            <person name="Ruckert C."/>
        </authorList>
    </citation>
    <scope>NUCLEOTIDE SEQUENCE</scope>
    <source>
        <strain evidence="4">VKM Ac-1020</strain>
    </source>
</reference>
<dbReference type="EMBL" id="BSEJ01000002">
    <property type="protein sequence ID" value="GLJ60475.1"/>
    <property type="molecule type" value="Genomic_DNA"/>
</dbReference>
<protein>
    <submittedName>
        <fullName evidence="4">NAD(P)H dehydrogenase (Quinone)</fullName>
    </submittedName>
</protein>
<evidence type="ECO:0000259" key="3">
    <source>
        <dbReference type="Pfam" id="PF02525"/>
    </source>
</evidence>
<reference evidence="4" key="2">
    <citation type="submission" date="2023-01" db="EMBL/GenBank/DDBJ databases">
        <authorList>
            <person name="Sun Q."/>
            <person name="Evtushenko L."/>
        </authorList>
    </citation>
    <scope>NUCLEOTIDE SEQUENCE</scope>
    <source>
        <strain evidence="4">VKM Ac-1020</strain>
    </source>
</reference>
<evidence type="ECO:0000313" key="5">
    <source>
        <dbReference type="Proteomes" id="UP001142462"/>
    </source>
</evidence>
<dbReference type="GO" id="GO:0005829">
    <property type="term" value="C:cytosol"/>
    <property type="evidence" value="ECO:0007669"/>
    <property type="project" value="TreeGrafter"/>
</dbReference>
<proteinExistence type="inferred from homology"/>
<dbReference type="SUPFAM" id="SSF52218">
    <property type="entry name" value="Flavoproteins"/>
    <property type="match status" value="1"/>
</dbReference>
<dbReference type="InterPro" id="IPR029039">
    <property type="entry name" value="Flavoprotein-like_sf"/>
</dbReference>
<keyword evidence="5" id="KW-1185">Reference proteome</keyword>
<keyword evidence="2" id="KW-0560">Oxidoreductase</keyword>